<reference evidence="1" key="1">
    <citation type="submission" date="2022-07" db="EMBL/GenBank/DDBJ databases">
        <title>Phylogenomic reconstructions and comparative analyses of Kickxellomycotina fungi.</title>
        <authorList>
            <person name="Reynolds N.K."/>
            <person name="Stajich J.E."/>
            <person name="Barry K."/>
            <person name="Grigoriev I.V."/>
            <person name="Crous P."/>
            <person name="Smith M.E."/>
        </authorList>
    </citation>
    <scope>NUCLEOTIDE SEQUENCE</scope>
    <source>
        <strain evidence="1">BCRC 34780</strain>
    </source>
</reference>
<protein>
    <submittedName>
        <fullName evidence="1">Uncharacterized protein</fullName>
    </submittedName>
</protein>
<proteinExistence type="predicted"/>
<organism evidence="1 2">
    <name type="scientific">Coemansia helicoidea</name>
    <dbReference type="NCBI Taxonomy" id="1286919"/>
    <lineage>
        <taxon>Eukaryota</taxon>
        <taxon>Fungi</taxon>
        <taxon>Fungi incertae sedis</taxon>
        <taxon>Zoopagomycota</taxon>
        <taxon>Kickxellomycotina</taxon>
        <taxon>Kickxellomycetes</taxon>
        <taxon>Kickxellales</taxon>
        <taxon>Kickxellaceae</taxon>
        <taxon>Coemansia</taxon>
    </lineage>
</organism>
<dbReference type="Proteomes" id="UP001140087">
    <property type="component" value="Unassembled WGS sequence"/>
</dbReference>
<sequence>ASLSRLAGGKKQQTHAQFPEYSDSEDEEESESLSSEDAYWMPVYGSATLLTLFVVLKYLKSEWITLLLSAYVALVGVAAATQVAVCATKRLTGVKLPLFHVHLAHRAKTAAHVQFTALHLGAGAGAAALTAFYLWTRNWVASNALGLAASFSAIALLRLDSFKTGMIMLAGLFAYDVFWVFGTPVMVTVAKGFDAPIKVVFPKALFPASGALQFTMLGLGDIVIPGIFLALALRFDRHRYLDAIGFRKDKPLPRVLHGRRRGFAFPTPYFMACMAAYVAGLTATITVMHVFKAAQPALLYLSPACILAVLGTALARGELKEVLAYSEEQPKDDQEDDKAAEEPAPPRYNLRNHAGPAAGLTTPSSAGELADDEQEGVRAGNVLDEKVSPIAAPDSSAPPTPSKAARAKKAAKPKPKSKK</sequence>
<feature type="non-terminal residue" evidence="1">
    <location>
        <position position="1"/>
    </location>
</feature>
<keyword evidence="2" id="KW-1185">Reference proteome</keyword>
<evidence type="ECO:0000313" key="1">
    <source>
        <dbReference type="EMBL" id="KAJ2804893.1"/>
    </source>
</evidence>
<evidence type="ECO:0000313" key="2">
    <source>
        <dbReference type="Proteomes" id="UP001140087"/>
    </source>
</evidence>
<name>A0ACC1LBL7_9FUNG</name>
<accession>A0ACC1LBL7</accession>
<comment type="caution">
    <text evidence="1">The sequence shown here is derived from an EMBL/GenBank/DDBJ whole genome shotgun (WGS) entry which is preliminary data.</text>
</comment>
<dbReference type="EMBL" id="JANBUN010000303">
    <property type="protein sequence ID" value="KAJ2804893.1"/>
    <property type="molecule type" value="Genomic_DNA"/>
</dbReference>
<gene>
    <name evidence="1" type="ORF">H4R21_001461</name>
</gene>